<organism evidence="2 3">
    <name type="scientific">Orchesella dallaii</name>
    <dbReference type="NCBI Taxonomy" id="48710"/>
    <lineage>
        <taxon>Eukaryota</taxon>
        <taxon>Metazoa</taxon>
        <taxon>Ecdysozoa</taxon>
        <taxon>Arthropoda</taxon>
        <taxon>Hexapoda</taxon>
        <taxon>Collembola</taxon>
        <taxon>Entomobryomorpha</taxon>
        <taxon>Entomobryoidea</taxon>
        <taxon>Orchesellidae</taxon>
        <taxon>Orchesellinae</taxon>
        <taxon>Orchesella</taxon>
    </lineage>
</organism>
<evidence type="ECO:0000313" key="3">
    <source>
        <dbReference type="Proteomes" id="UP001642540"/>
    </source>
</evidence>
<keyword evidence="3" id="KW-1185">Reference proteome</keyword>
<name>A0ABP1R482_9HEXA</name>
<dbReference type="EMBL" id="CAXLJM020000061">
    <property type="protein sequence ID" value="CAL8119589.1"/>
    <property type="molecule type" value="Genomic_DNA"/>
</dbReference>
<gene>
    <name evidence="2" type="ORF">ODALV1_LOCUS18624</name>
</gene>
<accession>A0ABP1R482</accession>
<reference evidence="2 3" key="1">
    <citation type="submission" date="2024-08" db="EMBL/GenBank/DDBJ databases">
        <authorList>
            <person name="Cucini C."/>
            <person name="Frati F."/>
        </authorList>
    </citation>
    <scope>NUCLEOTIDE SEQUENCE [LARGE SCALE GENOMIC DNA]</scope>
</reference>
<feature type="region of interest" description="Disordered" evidence="1">
    <location>
        <begin position="1"/>
        <end position="60"/>
    </location>
</feature>
<dbReference type="Gene3D" id="3.30.420.610">
    <property type="entry name" value="LOTUS domain-like"/>
    <property type="match status" value="1"/>
</dbReference>
<proteinExistence type="predicted"/>
<sequence>MWNKRGHVFSAAAGRSTSNYIHEDDIESVRPPPPGKEYARESSPPPSIHSSDNDDFDPSGYIEKRKQWIATDFWKKQAELTNQNYCSIGPNGLTCKDVTEKKFYGPGRPKPIIMDGSVVTYGCNYDDEENSSDSDYSNPDPTNEDSFKSTIQQILKDAADKRNSDFFATIPGGAVEGINFCWRKFQNALQMKWSIIMLQRFEEILKGRGQSMKEIPEEWKDFKGQFASIYGPMNVKSESYATLLSHFQASRLKMYIDMLERERDVIGTMLESDKRISEWSPTALAITQYRLQLETKLGDILEAHLDVNPYSNKIQMDFFVLPRPTHKIRVFAIRPKELDNLIEFNNDDGTNDVDIVEIEGYNPAVLDVGCTFSDQVVWDQKRLTYYSDTDENPKAVEELCKTLLNLKAEIQEYPVGVESKVLVKKFRNKWEYVDDEPVFEKYSDEEGVLFLPDVLYPQYLGKDKRVILFPSLYEGLIVTPEKIILRIWKRIKHLLEMSRQNIVMVTDLQKKYEELFGQPLYLLNWGFSDVIEFIAYSLQTFSEDLGDVNCVKKDKVAEPEAVEETEISNEVEGVTGQDLNYWLALDEHLPLNYVFKVPNPNPFDM</sequence>
<protein>
    <submittedName>
        <fullName evidence="2">Uncharacterized protein</fullName>
    </submittedName>
</protein>
<comment type="caution">
    <text evidence="2">The sequence shown here is derived from an EMBL/GenBank/DDBJ whole genome shotgun (WGS) entry which is preliminary data.</text>
</comment>
<evidence type="ECO:0000313" key="2">
    <source>
        <dbReference type="EMBL" id="CAL8119589.1"/>
    </source>
</evidence>
<dbReference type="Proteomes" id="UP001642540">
    <property type="component" value="Unassembled WGS sequence"/>
</dbReference>
<dbReference type="InterPro" id="IPR041966">
    <property type="entry name" value="LOTUS-like"/>
</dbReference>
<evidence type="ECO:0000256" key="1">
    <source>
        <dbReference type="SAM" id="MobiDB-lite"/>
    </source>
</evidence>